<dbReference type="InterPro" id="IPR041657">
    <property type="entry name" value="HTH_17"/>
</dbReference>
<dbReference type="Proteomes" id="UP000540656">
    <property type="component" value="Unassembled WGS sequence"/>
</dbReference>
<accession>A0A7Y9UVX1</accession>
<organism evidence="2 3">
    <name type="scientific">Nocardioides daedukensis</name>
    <dbReference type="NCBI Taxonomy" id="634462"/>
    <lineage>
        <taxon>Bacteria</taxon>
        <taxon>Bacillati</taxon>
        <taxon>Actinomycetota</taxon>
        <taxon>Actinomycetes</taxon>
        <taxon>Propionibacteriales</taxon>
        <taxon>Nocardioidaceae</taxon>
        <taxon>Nocardioides</taxon>
    </lineage>
</organism>
<evidence type="ECO:0000259" key="1">
    <source>
        <dbReference type="Pfam" id="PF12728"/>
    </source>
</evidence>
<sequence length="249" mass="27525">MARISVAEAAAQLGVGPQRVHQRIQDGSLPAERIGSRWVIDEKHLHRIAGSRAPGRPLSERSGWALIAVAAGDSDLLQDLSAPDRSRARARLRSLLSAAYDIDDPREVGRLLSTALRNRANRRCYRAAAPDLPDLREDHRILLSGLSHPDSGLTAGDVVEGYMSIDDLDDVMQEYLLRDVDEDRANVFLHIVPPDAQPRRLGNRARKLLLAADLAQHDGPRELHRAVDVLRELSEPSYERPSSDKGGSR</sequence>
<comment type="caution">
    <text evidence="2">The sequence shown here is derived from an EMBL/GenBank/DDBJ whole genome shotgun (WGS) entry which is preliminary data.</text>
</comment>
<proteinExistence type="predicted"/>
<evidence type="ECO:0000313" key="3">
    <source>
        <dbReference type="Proteomes" id="UP000540656"/>
    </source>
</evidence>
<name>A0A7Y9UVX1_9ACTN</name>
<dbReference type="AlphaFoldDB" id="A0A7Y9UVX1"/>
<dbReference type="Pfam" id="PF12728">
    <property type="entry name" value="HTH_17"/>
    <property type="match status" value="1"/>
</dbReference>
<keyword evidence="3" id="KW-1185">Reference proteome</keyword>
<gene>
    <name evidence="2" type="ORF">BJ980_002338</name>
</gene>
<dbReference type="RefSeq" id="WP_179502465.1">
    <property type="nucleotide sequence ID" value="NZ_JACCAA010000001.1"/>
</dbReference>
<dbReference type="EMBL" id="JACCAA010000001">
    <property type="protein sequence ID" value="NYG59415.1"/>
    <property type="molecule type" value="Genomic_DNA"/>
</dbReference>
<protein>
    <submittedName>
        <fullName evidence="2">Excisionase family DNA binding protein</fullName>
    </submittedName>
</protein>
<feature type="domain" description="Helix-turn-helix" evidence="1">
    <location>
        <begin position="5"/>
        <end position="47"/>
    </location>
</feature>
<evidence type="ECO:0000313" key="2">
    <source>
        <dbReference type="EMBL" id="NYG59415.1"/>
    </source>
</evidence>
<reference evidence="2 3" key="1">
    <citation type="submission" date="2020-07" db="EMBL/GenBank/DDBJ databases">
        <title>Sequencing the genomes of 1000 actinobacteria strains.</title>
        <authorList>
            <person name="Klenk H.-P."/>
        </authorList>
    </citation>
    <scope>NUCLEOTIDE SEQUENCE [LARGE SCALE GENOMIC DNA]</scope>
    <source>
        <strain evidence="2 3">DSM 23819</strain>
    </source>
</reference>